<evidence type="ECO:0000313" key="3">
    <source>
        <dbReference type="EMBL" id="CAI4018283.1"/>
    </source>
</evidence>
<reference evidence="3" key="1">
    <citation type="submission" date="2022-10" db="EMBL/GenBank/DDBJ databases">
        <authorList>
            <person name="Chen Y."/>
            <person name="Dougan E. K."/>
            <person name="Chan C."/>
            <person name="Rhodes N."/>
            <person name="Thang M."/>
        </authorList>
    </citation>
    <scope>NUCLEOTIDE SEQUENCE</scope>
</reference>
<dbReference type="EMBL" id="CAMXCT030006686">
    <property type="protein sequence ID" value="CAL4805595.1"/>
    <property type="molecule type" value="Genomic_DNA"/>
</dbReference>
<gene>
    <name evidence="3" type="ORF">C1SCF055_LOCUS42862</name>
</gene>
<accession>A0A9P1GNZ7</accession>
<feature type="chain" id="PRO_5043272971" evidence="2">
    <location>
        <begin position="21"/>
        <end position="284"/>
    </location>
</feature>
<comment type="caution">
    <text evidence="3">The sequence shown here is derived from an EMBL/GenBank/DDBJ whole genome shotgun (WGS) entry which is preliminary data.</text>
</comment>
<protein>
    <submittedName>
        <fullName evidence="5">Pentatricopeptide repeat-containing protein, chloroplastic</fullName>
    </submittedName>
</protein>
<evidence type="ECO:0000313" key="6">
    <source>
        <dbReference type="Proteomes" id="UP001152797"/>
    </source>
</evidence>
<dbReference type="Gene3D" id="1.25.40.10">
    <property type="entry name" value="Tetratricopeptide repeat domain"/>
    <property type="match status" value="1"/>
</dbReference>
<evidence type="ECO:0000313" key="5">
    <source>
        <dbReference type="EMBL" id="CAL4805595.1"/>
    </source>
</evidence>
<keyword evidence="6" id="KW-1185">Reference proteome</keyword>
<dbReference type="Proteomes" id="UP001152797">
    <property type="component" value="Unassembled WGS sequence"/>
</dbReference>
<sequence>AAKLPGALWFRSLALFASMGLHLLRKSEVMIGSVISSVASASWSKAIELLDLAVSRRLASLIACSSALSGENAAQWQSSFHVFGQMSQLQFSPDEMCLGALVSACDKGGAWHLALHSLRSFARHRLGKDILTWNSAISACERRRRWPHALALLAVQPTADRAVDGVTAACSACGKGGLWERALSLSQSLPQADPVLHNTLVFACVRGTAVAHALRLRRATKASDADLLLAMYETLQDTSGCLHLFQGLRTAVLADCRGKKLIAESLCAADAEFPSFHQGGVGGF</sequence>
<dbReference type="PANTHER" id="PTHR47447">
    <property type="entry name" value="OS03G0856100 PROTEIN"/>
    <property type="match status" value="1"/>
</dbReference>
<proteinExistence type="predicted"/>
<evidence type="ECO:0000256" key="1">
    <source>
        <dbReference type="ARBA" id="ARBA00022737"/>
    </source>
</evidence>
<feature type="non-terminal residue" evidence="3">
    <location>
        <position position="1"/>
    </location>
</feature>
<dbReference type="PANTHER" id="PTHR47447:SF17">
    <property type="entry name" value="OS12G0638900 PROTEIN"/>
    <property type="match status" value="1"/>
</dbReference>
<name>A0A9P1GNZ7_9DINO</name>
<feature type="signal peptide" evidence="2">
    <location>
        <begin position="1"/>
        <end position="20"/>
    </location>
</feature>
<organism evidence="3">
    <name type="scientific">Cladocopium goreaui</name>
    <dbReference type="NCBI Taxonomy" id="2562237"/>
    <lineage>
        <taxon>Eukaryota</taxon>
        <taxon>Sar</taxon>
        <taxon>Alveolata</taxon>
        <taxon>Dinophyceae</taxon>
        <taxon>Suessiales</taxon>
        <taxon>Symbiodiniaceae</taxon>
        <taxon>Cladocopium</taxon>
    </lineage>
</organism>
<dbReference type="EMBL" id="CAMXCT020006686">
    <property type="protein sequence ID" value="CAL1171658.1"/>
    <property type="molecule type" value="Genomic_DNA"/>
</dbReference>
<keyword evidence="1" id="KW-0677">Repeat</keyword>
<keyword evidence="2" id="KW-0732">Signal</keyword>
<evidence type="ECO:0000313" key="4">
    <source>
        <dbReference type="EMBL" id="CAL1171658.1"/>
    </source>
</evidence>
<dbReference type="EMBL" id="CAMXCT010006686">
    <property type="protein sequence ID" value="CAI4018283.1"/>
    <property type="molecule type" value="Genomic_DNA"/>
</dbReference>
<evidence type="ECO:0000256" key="2">
    <source>
        <dbReference type="SAM" id="SignalP"/>
    </source>
</evidence>
<reference evidence="4" key="2">
    <citation type="submission" date="2024-04" db="EMBL/GenBank/DDBJ databases">
        <authorList>
            <person name="Chen Y."/>
            <person name="Shah S."/>
            <person name="Dougan E. K."/>
            <person name="Thang M."/>
            <person name="Chan C."/>
        </authorList>
    </citation>
    <scope>NUCLEOTIDE SEQUENCE [LARGE SCALE GENOMIC DNA]</scope>
</reference>
<dbReference type="AlphaFoldDB" id="A0A9P1GNZ7"/>
<dbReference type="InterPro" id="IPR011990">
    <property type="entry name" value="TPR-like_helical_dom_sf"/>
</dbReference>